<dbReference type="PANTHER" id="PTHR37813:SF1">
    <property type="entry name" value="FELS-2 PROPHAGE PROTEIN"/>
    <property type="match status" value="1"/>
</dbReference>
<evidence type="ECO:0000256" key="1">
    <source>
        <dbReference type="ARBA" id="ARBA00022612"/>
    </source>
</evidence>
<dbReference type="Pfam" id="PF10145">
    <property type="entry name" value="PhageMin_Tail"/>
    <property type="match status" value="1"/>
</dbReference>
<feature type="domain" description="Phage tail tape measure protein" evidence="3">
    <location>
        <begin position="115"/>
        <end position="310"/>
    </location>
</feature>
<dbReference type="AlphaFoldDB" id="L7F4A0"/>
<evidence type="ECO:0000256" key="2">
    <source>
        <dbReference type="SAM" id="Phobius"/>
    </source>
</evidence>
<proteinExistence type="predicted"/>
<dbReference type="STRING" id="85558.T45_05362"/>
<dbReference type="InterPro" id="IPR007713">
    <property type="entry name" value="TMP_rpt"/>
</dbReference>
<protein>
    <submittedName>
        <fullName evidence="4">Tail tape measure protein, TIGR01760 family</fullName>
    </submittedName>
</protein>
<feature type="transmembrane region" description="Helical" evidence="2">
    <location>
        <begin position="394"/>
        <end position="415"/>
    </location>
</feature>
<dbReference type="PATRIC" id="fig|698760.3.peg.5702"/>
<comment type="caution">
    <text evidence="4">The sequence shown here is derived from an EMBL/GenBank/DDBJ whole genome shotgun (WGS) entry which is preliminary data.</text>
</comment>
<reference evidence="4 5" key="1">
    <citation type="journal article" date="2011" name="Plasmid">
        <title>Streptomyces turgidiscabies Car8 contains a modular pathogenicity island that shares virulence genes with other actinobacterial plant pathogens.</title>
        <authorList>
            <person name="Huguet-Tapia J.C."/>
            <person name="Badger J.H."/>
            <person name="Loria R."/>
            <person name="Pettis G.S."/>
        </authorList>
    </citation>
    <scope>NUCLEOTIDE SEQUENCE [LARGE SCALE GENOMIC DNA]</scope>
    <source>
        <strain evidence="4 5">Car8</strain>
    </source>
</reference>
<dbReference type="Pfam" id="PF05017">
    <property type="entry name" value="TMP"/>
    <property type="match status" value="5"/>
</dbReference>
<evidence type="ECO:0000313" key="5">
    <source>
        <dbReference type="Proteomes" id="UP000010931"/>
    </source>
</evidence>
<evidence type="ECO:0000313" key="4">
    <source>
        <dbReference type="EMBL" id="ELP65460.1"/>
    </source>
</evidence>
<name>L7F4A0_STRT8</name>
<dbReference type="Proteomes" id="UP000010931">
    <property type="component" value="Unassembled WGS sequence"/>
</dbReference>
<gene>
    <name evidence="4" type="ORF">STRTUCAR8_08020</name>
</gene>
<dbReference type="InterPro" id="IPR010090">
    <property type="entry name" value="Phage_tape_meas"/>
</dbReference>
<organism evidence="4 5">
    <name type="scientific">Streptomyces turgidiscabies (strain Car8)</name>
    <dbReference type="NCBI Taxonomy" id="698760"/>
    <lineage>
        <taxon>Bacteria</taxon>
        <taxon>Bacillati</taxon>
        <taxon>Actinomycetota</taxon>
        <taxon>Actinomycetes</taxon>
        <taxon>Kitasatosporales</taxon>
        <taxon>Streptomycetaceae</taxon>
        <taxon>Streptomyces</taxon>
    </lineage>
</organism>
<sequence length="808" mass="83933">MARNNITVSVLANTRNLTSGIRNAAQTTSNSLRGIATSARTHVSSALSSMRQLAGPAALGAGAAIGATLVAGLGEAMEQGKIKARLEAQLGATPAVADKVGKAAGKLYANGVANDFQQAADGIRQTMSAGLFPPNASVAQIQSVSRKALDLANTFEVDLGQATNAVGQLMKTGLAKNADEAFDVITRGFQTMGPRADDLLDTFNEYSTQFRQMGLSAADATGLLSQGMKAGARDTDVVADSLKEFTLIAQGGGEKVETAFKKVGLNGKEMQTVFAEGGPKAKKALDQVFDGLRAIKNPAERNATALALFGTKSEDMQKALLALDPSKAVSALGKVGGAADDMGNKLRDNAAAKLDIFKRKLQQGVVDFLSQNVLPALEKTIGWVGKNQDWLKPLALGAGLLAVALGILAGATWAWNAALAANPVGLVIAGIALLVAAFAVAYAKSETFRAGVQKVWEWLKATTGPVFEAIKELISAALSAIVSFWNNHGATIIAFVTQAFGYIKGIIEGAMQVIRGIIQVVTGLISGDWGKVWQGIKNIFQGVWKAISNYVKLVWLEIKGYFRAYLTVIKTLWSVAWNAIKGLATGVWNAIKSFISGAINAVKGYISSGLNSIKSTWNGAWNAVKSFLSSAWSGIKTIVANAIVGLVSKVRGVKSSVLGALSGAGSWLYSAGKNVIQGLVSGIRAMAGAAVSAAKSVVKGAIDGAKNLLGIHSPSTVFKEIGQFTVKGLALGLEKTQAVRKATVELGKTVTDNFGARLSLEPATAGTAGFGGGSVNITINAGVGSDPIAIGREVDKALKAYQRANGVR</sequence>
<dbReference type="PANTHER" id="PTHR37813">
    <property type="entry name" value="FELS-2 PROPHAGE PROTEIN"/>
    <property type="match status" value="1"/>
</dbReference>
<evidence type="ECO:0000259" key="3">
    <source>
        <dbReference type="Pfam" id="PF10145"/>
    </source>
</evidence>
<keyword evidence="2" id="KW-0812">Transmembrane</keyword>
<keyword evidence="2" id="KW-1133">Transmembrane helix</keyword>
<keyword evidence="2" id="KW-0472">Membrane</keyword>
<dbReference type="Gene3D" id="1.20.120.20">
    <property type="entry name" value="Apolipoprotein"/>
    <property type="match status" value="1"/>
</dbReference>
<keyword evidence="1" id="KW-1188">Viral release from host cell</keyword>
<keyword evidence="5" id="KW-1185">Reference proteome</keyword>
<accession>L7F4A0</accession>
<feature type="transmembrane region" description="Helical" evidence="2">
    <location>
        <begin position="421"/>
        <end position="443"/>
    </location>
</feature>
<dbReference type="EMBL" id="AEJB01000377">
    <property type="protein sequence ID" value="ELP65460.1"/>
    <property type="molecule type" value="Genomic_DNA"/>
</dbReference>